<gene>
    <name evidence="11" type="ORF">KC19_1G128400</name>
</gene>
<organism evidence="11 12">
    <name type="scientific">Ceratodon purpureus</name>
    <name type="common">Fire moss</name>
    <name type="synonym">Dicranum purpureum</name>
    <dbReference type="NCBI Taxonomy" id="3225"/>
    <lineage>
        <taxon>Eukaryota</taxon>
        <taxon>Viridiplantae</taxon>
        <taxon>Streptophyta</taxon>
        <taxon>Embryophyta</taxon>
        <taxon>Bryophyta</taxon>
        <taxon>Bryophytina</taxon>
        <taxon>Bryopsida</taxon>
        <taxon>Dicranidae</taxon>
        <taxon>Pseudoditrichales</taxon>
        <taxon>Ditrichaceae</taxon>
        <taxon>Ceratodon</taxon>
    </lineage>
</organism>
<evidence type="ECO:0000259" key="9">
    <source>
        <dbReference type="Pfam" id="PF03810"/>
    </source>
</evidence>
<accession>A0A8T0J7S1</accession>
<evidence type="ECO:0000256" key="5">
    <source>
        <dbReference type="ARBA" id="ARBA00022737"/>
    </source>
</evidence>
<sequence>MHFSLHVCVQLVIVDNMKLCFNTALIVSWGFDLKLMEWHTMVVTVKKLDMHAREFNLEKTMLLQGDAVNIRQAAGLLLKNNLKSSYSLVHPLHIQYIKAEVLPCLGSPDFGVRSTVGTIVSVVAQQGTFQGWPEALQALVQCLDSNDYNHMEGALGALFKISEESPEIMHMDVGGLLERPITVFLPRLLKFFTSEYALLRKLALGTFNQVIVLMPTVLCNHIESYLQSLFSLANDNSPDVRKLVCAALVQLLEVQPTVLKPHMRNVIEFMLQANKDSDKDVALEACEFWSAFCESQLPTDLLREFLPPLIDNLLDNMAYAEDDEALQDDDENKNVPDRDQDIKPRFHQSRFHGDGGAEDDEVVSLEGNLSMLAHSFIPGVNSHQLVF</sequence>
<dbReference type="InterPro" id="IPR040122">
    <property type="entry name" value="Importin_beta"/>
</dbReference>
<comment type="caution">
    <text evidence="11">The sequence shown here is derived from an EMBL/GenBank/DDBJ whole genome shotgun (WGS) entry which is preliminary data.</text>
</comment>
<keyword evidence="5" id="KW-0677">Repeat</keyword>
<evidence type="ECO:0000256" key="7">
    <source>
        <dbReference type="ARBA" id="ARBA00023242"/>
    </source>
</evidence>
<dbReference type="Pfam" id="PF25780">
    <property type="entry name" value="TPR_IPO5"/>
    <property type="match status" value="1"/>
</dbReference>
<feature type="compositionally biased region" description="Basic and acidic residues" evidence="8">
    <location>
        <begin position="332"/>
        <end position="344"/>
    </location>
</feature>
<dbReference type="AlphaFoldDB" id="A0A8T0J7S1"/>
<proteinExistence type="predicted"/>
<dbReference type="InterPro" id="IPR011989">
    <property type="entry name" value="ARM-like"/>
</dbReference>
<evidence type="ECO:0000256" key="4">
    <source>
        <dbReference type="ARBA" id="ARBA00022490"/>
    </source>
</evidence>
<evidence type="ECO:0000313" key="12">
    <source>
        <dbReference type="Proteomes" id="UP000822688"/>
    </source>
</evidence>
<keyword evidence="7" id="KW-0539">Nucleus</keyword>
<dbReference type="GO" id="GO:0006606">
    <property type="term" value="P:protein import into nucleus"/>
    <property type="evidence" value="ECO:0007669"/>
    <property type="project" value="InterPro"/>
</dbReference>
<dbReference type="Proteomes" id="UP000822688">
    <property type="component" value="Chromosome 1"/>
</dbReference>
<dbReference type="InterPro" id="IPR016024">
    <property type="entry name" value="ARM-type_fold"/>
</dbReference>
<dbReference type="Gene3D" id="1.25.10.10">
    <property type="entry name" value="Leucine-rich Repeat Variant"/>
    <property type="match status" value="1"/>
</dbReference>
<evidence type="ECO:0000256" key="8">
    <source>
        <dbReference type="SAM" id="MobiDB-lite"/>
    </source>
</evidence>
<dbReference type="SUPFAM" id="SSF48371">
    <property type="entry name" value="ARM repeat"/>
    <property type="match status" value="1"/>
</dbReference>
<feature type="region of interest" description="Disordered" evidence="8">
    <location>
        <begin position="324"/>
        <end position="359"/>
    </location>
</feature>
<evidence type="ECO:0000259" key="10">
    <source>
        <dbReference type="Pfam" id="PF25780"/>
    </source>
</evidence>
<dbReference type="Pfam" id="PF03810">
    <property type="entry name" value="IBN_N"/>
    <property type="match status" value="1"/>
</dbReference>
<reference evidence="11" key="1">
    <citation type="submission" date="2020-06" db="EMBL/GenBank/DDBJ databases">
        <title>WGS assembly of Ceratodon purpureus strain R40.</title>
        <authorList>
            <person name="Carey S.B."/>
            <person name="Jenkins J."/>
            <person name="Shu S."/>
            <person name="Lovell J.T."/>
            <person name="Sreedasyam A."/>
            <person name="Maumus F."/>
            <person name="Tiley G.P."/>
            <person name="Fernandez-Pozo N."/>
            <person name="Barry K."/>
            <person name="Chen C."/>
            <person name="Wang M."/>
            <person name="Lipzen A."/>
            <person name="Daum C."/>
            <person name="Saski C.A."/>
            <person name="Payton A.C."/>
            <person name="Mcbreen J.C."/>
            <person name="Conrad R.E."/>
            <person name="Kollar L.M."/>
            <person name="Olsson S."/>
            <person name="Huttunen S."/>
            <person name="Landis J.B."/>
            <person name="Wickett N.J."/>
            <person name="Johnson M.G."/>
            <person name="Rensing S.A."/>
            <person name="Grimwood J."/>
            <person name="Schmutz J."/>
            <person name="Mcdaniel S.F."/>
        </authorList>
    </citation>
    <scope>NUCLEOTIDE SEQUENCE</scope>
    <source>
        <strain evidence="11">R40</strain>
    </source>
</reference>
<keyword evidence="6" id="KW-0653">Protein transport</keyword>
<keyword evidence="4" id="KW-0963">Cytoplasm</keyword>
<protein>
    <recommendedName>
        <fullName evidence="13">Transportin-1</fullName>
    </recommendedName>
</protein>
<feature type="domain" description="IPO4/5-like TPR repeats" evidence="10">
    <location>
        <begin position="112"/>
        <end position="269"/>
    </location>
</feature>
<dbReference type="GO" id="GO:0005737">
    <property type="term" value="C:cytoplasm"/>
    <property type="evidence" value="ECO:0007669"/>
    <property type="project" value="UniProtKB-SubCell"/>
</dbReference>
<comment type="subcellular location">
    <subcellularLocation>
        <location evidence="2">Cytoplasm</location>
    </subcellularLocation>
    <subcellularLocation>
        <location evidence="1">Nucleus</location>
    </subcellularLocation>
</comment>
<dbReference type="GO" id="GO:0005634">
    <property type="term" value="C:nucleus"/>
    <property type="evidence" value="ECO:0007669"/>
    <property type="project" value="UniProtKB-SubCell"/>
</dbReference>
<dbReference type="EMBL" id="CM026421">
    <property type="protein sequence ID" value="KAG0590811.1"/>
    <property type="molecule type" value="Genomic_DNA"/>
</dbReference>
<evidence type="ECO:0008006" key="13">
    <source>
        <dbReference type="Google" id="ProtNLM"/>
    </source>
</evidence>
<name>A0A8T0J7S1_CERPU</name>
<dbReference type="InterPro" id="IPR057672">
    <property type="entry name" value="TPR_IPO4/5"/>
</dbReference>
<feature type="domain" description="Importin N-terminal" evidence="9">
    <location>
        <begin position="65"/>
        <end position="107"/>
    </location>
</feature>
<evidence type="ECO:0000256" key="1">
    <source>
        <dbReference type="ARBA" id="ARBA00004123"/>
    </source>
</evidence>
<evidence type="ECO:0000256" key="6">
    <source>
        <dbReference type="ARBA" id="ARBA00022927"/>
    </source>
</evidence>
<evidence type="ECO:0000256" key="3">
    <source>
        <dbReference type="ARBA" id="ARBA00022448"/>
    </source>
</evidence>
<dbReference type="GO" id="GO:0031267">
    <property type="term" value="F:small GTPase binding"/>
    <property type="evidence" value="ECO:0007669"/>
    <property type="project" value="InterPro"/>
</dbReference>
<evidence type="ECO:0000256" key="2">
    <source>
        <dbReference type="ARBA" id="ARBA00004496"/>
    </source>
</evidence>
<dbReference type="PANTHER" id="PTHR10527">
    <property type="entry name" value="IMPORTIN BETA"/>
    <property type="match status" value="1"/>
</dbReference>
<dbReference type="InterPro" id="IPR001494">
    <property type="entry name" value="Importin-beta_N"/>
</dbReference>
<keyword evidence="12" id="KW-1185">Reference proteome</keyword>
<evidence type="ECO:0000313" key="11">
    <source>
        <dbReference type="EMBL" id="KAG0590811.1"/>
    </source>
</evidence>
<keyword evidence="3" id="KW-0813">Transport</keyword>